<sequence length="474" mass="50049">MINGIGPGSFSQLHLSSASARVTSSTASNATRQNSLTADASAKVTFSEATDAISAVYQMTPARVTASTPLSPDMQTQAMGALRSTGVSMNGIGSALLSALTQQRDDVTISVPASSGAQTDTQSAVALEITTQSGVSLTLQMTRQQDGVAVALKTTHGKLNDDEAAAIAKLSGALEKTLSGLDNGNGKLDVGDLLSFDSNQLASVDLKTDLRRSGEVMQSLNLHADPGSRWLGFHNADASFKLTTDMRSLAQASNAGQQQSALAQWSAKFDQAASRGHGDRAALALFKQGFESLNSTSAAAGVAMRTPQAITVGAHAAQAGAISGLADFSASYHQTARSSNPLKPEEEDTFALDVAQRSSQQKNGDTQRMTQETLFKLNASFHTALSASSPLALNETKESQNYHYHQIHDETRSTTEVTQDAQGNLTARFAQQLTQQETVKTYQLAKLIDSTSTPHSEKSESTRHYSPAMYLAQA</sequence>
<accession>A0A8E1V6F6</accession>
<gene>
    <name evidence="2" type="ORF">SA3R_18325</name>
</gene>
<evidence type="ECO:0000313" key="3">
    <source>
        <dbReference type="Proteomes" id="UP000071979"/>
    </source>
</evidence>
<proteinExistence type="predicted"/>
<comment type="caution">
    <text evidence="2">The sequence shown here is derived from an EMBL/GenBank/DDBJ whole genome shotgun (WGS) entry which is preliminary data.</text>
</comment>
<dbReference type="RefSeq" id="WP_058776056.1">
    <property type="nucleotide sequence ID" value="NZ_LDSD01000027.1"/>
</dbReference>
<reference evidence="2 3" key="1">
    <citation type="journal article" date="2016" name="Front. Microbiol.">
        <title>Genomic Resource of Rice Seed Associated Bacteria.</title>
        <authorList>
            <person name="Midha S."/>
            <person name="Bansal K."/>
            <person name="Sharma S."/>
            <person name="Kumar N."/>
            <person name="Patil P.P."/>
            <person name="Chaudhry V."/>
            <person name="Patil P.B."/>
        </authorList>
    </citation>
    <scope>NUCLEOTIDE SEQUENCE [LARGE SCALE GENOMIC DNA]</scope>
    <source>
        <strain evidence="2 3">SA3</strain>
    </source>
</reference>
<dbReference type="EMBL" id="LDSE01000031">
    <property type="protein sequence ID" value="KTS66425.1"/>
    <property type="molecule type" value="Genomic_DNA"/>
</dbReference>
<organism evidence="2 3">
    <name type="scientific">Pantoea dispersa</name>
    <dbReference type="NCBI Taxonomy" id="59814"/>
    <lineage>
        <taxon>Bacteria</taxon>
        <taxon>Pseudomonadati</taxon>
        <taxon>Pseudomonadota</taxon>
        <taxon>Gammaproteobacteria</taxon>
        <taxon>Enterobacterales</taxon>
        <taxon>Erwiniaceae</taxon>
        <taxon>Pantoea</taxon>
    </lineage>
</organism>
<evidence type="ECO:0000256" key="1">
    <source>
        <dbReference type="SAM" id="MobiDB-lite"/>
    </source>
</evidence>
<dbReference type="AlphaFoldDB" id="A0A8E1V6F6"/>
<name>A0A8E1V6F6_9GAMM</name>
<evidence type="ECO:0000313" key="2">
    <source>
        <dbReference type="EMBL" id="KTS66425.1"/>
    </source>
</evidence>
<feature type="region of interest" description="Disordered" evidence="1">
    <location>
        <begin position="450"/>
        <end position="474"/>
    </location>
</feature>
<dbReference type="Proteomes" id="UP000071979">
    <property type="component" value="Unassembled WGS sequence"/>
</dbReference>
<protein>
    <submittedName>
        <fullName evidence="2">Uncharacterized protein</fullName>
    </submittedName>
</protein>